<keyword evidence="5" id="KW-0963">Cytoplasm</keyword>
<accession>A0A2U8I2M6</accession>
<feature type="binding site" evidence="5">
    <location>
        <begin position="132"/>
        <end position="133"/>
    </location>
    <ligand>
        <name>ATP</name>
        <dbReference type="ChEBI" id="CHEBI:30616"/>
    </ligand>
</feature>
<dbReference type="GO" id="GO:0004017">
    <property type="term" value="F:AMP kinase activity"/>
    <property type="evidence" value="ECO:0007669"/>
    <property type="project" value="UniProtKB-UniRule"/>
</dbReference>
<dbReference type="UniPathway" id="UPA00588">
    <property type="reaction ID" value="UER00649"/>
</dbReference>
<evidence type="ECO:0000256" key="5">
    <source>
        <dbReference type="HAMAP-Rule" id="MF_00235"/>
    </source>
</evidence>
<dbReference type="NCBIfam" id="NF001381">
    <property type="entry name" value="PRK00279.1-3"/>
    <property type="match status" value="1"/>
</dbReference>
<comment type="subunit">
    <text evidence="5 7">Monomer.</text>
</comment>
<dbReference type="Pfam" id="PF00406">
    <property type="entry name" value="ADK"/>
    <property type="match status" value="1"/>
</dbReference>
<feature type="binding site" evidence="5">
    <location>
        <position position="36"/>
    </location>
    <ligand>
        <name>AMP</name>
        <dbReference type="ChEBI" id="CHEBI:456215"/>
    </ligand>
</feature>
<dbReference type="NCBIfam" id="NF001380">
    <property type="entry name" value="PRK00279.1-2"/>
    <property type="match status" value="1"/>
</dbReference>
<comment type="caution">
    <text evidence="5">Lacks conserved residue(s) required for the propagation of feature annotation.</text>
</comment>
<dbReference type="NCBIfam" id="TIGR01351">
    <property type="entry name" value="adk"/>
    <property type="match status" value="1"/>
</dbReference>
<feature type="binding site" evidence="5">
    <location>
        <position position="31"/>
    </location>
    <ligand>
        <name>AMP</name>
        <dbReference type="ChEBI" id="CHEBI:456215"/>
    </ligand>
</feature>
<feature type="binding site" evidence="5">
    <location>
        <position position="92"/>
    </location>
    <ligand>
        <name>AMP</name>
        <dbReference type="ChEBI" id="CHEBI:456215"/>
    </ligand>
</feature>
<evidence type="ECO:0000256" key="7">
    <source>
        <dbReference type="RuleBase" id="RU003331"/>
    </source>
</evidence>
<gene>
    <name evidence="5" type="primary">adk</name>
    <name evidence="9" type="ORF">CCS41_00855</name>
</gene>
<evidence type="ECO:0000259" key="8">
    <source>
        <dbReference type="Pfam" id="PF05191"/>
    </source>
</evidence>
<reference evidence="9 10" key="1">
    <citation type="submission" date="2017-05" db="EMBL/GenBank/DDBJ databases">
        <title>Genome sequence of Candidatus Fukatsuia symbiotica and Candidatus Hamiltonella defensa from Acyrthosiphon pisum strain 5D.</title>
        <authorList>
            <person name="Patel V.A."/>
            <person name="Chevignon G."/>
            <person name="Russell J.A."/>
            <person name="Oliver K.M."/>
        </authorList>
    </citation>
    <scope>NUCLEOTIDE SEQUENCE [LARGE SCALE GENOMIC DNA]</scope>
    <source>
        <strain evidence="9 10">5D</strain>
    </source>
</reference>
<dbReference type="Gene3D" id="3.40.50.300">
    <property type="entry name" value="P-loop containing nucleotide triphosphate hydrolases"/>
    <property type="match status" value="1"/>
</dbReference>
<comment type="pathway">
    <text evidence="5">Purine metabolism; AMP biosynthesis via salvage pathway; AMP from ADP: step 1/1.</text>
</comment>
<dbReference type="RefSeq" id="WP_072550385.1">
    <property type="nucleotide sequence ID" value="NZ_CP021659.1"/>
</dbReference>
<dbReference type="PANTHER" id="PTHR23359">
    <property type="entry name" value="NUCLEOTIDE KINASE"/>
    <property type="match status" value="1"/>
</dbReference>
<dbReference type="GO" id="GO:0005524">
    <property type="term" value="F:ATP binding"/>
    <property type="evidence" value="ECO:0007669"/>
    <property type="project" value="UniProtKB-UniRule"/>
</dbReference>
<dbReference type="Proteomes" id="UP000261875">
    <property type="component" value="Chromosome"/>
</dbReference>
<dbReference type="InterPro" id="IPR033690">
    <property type="entry name" value="Adenylat_kinase_CS"/>
</dbReference>
<dbReference type="EC" id="2.7.4.3" evidence="5 7"/>
<keyword evidence="3 5" id="KW-0547">Nucleotide-binding</keyword>
<keyword evidence="1 5" id="KW-0808">Transferase</keyword>
<dbReference type="SUPFAM" id="SSF52540">
    <property type="entry name" value="P-loop containing nucleoside triphosphate hydrolases"/>
    <property type="match status" value="1"/>
</dbReference>
<dbReference type="STRING" id="1878942.GCA_900128755_00560"/>
<feature type="binding site" evidence="5">
    <location>
        <begin position="57"/>
        <end position="59"/>
    </location>
    <ligand>
        <name>AMP</name>
        <dbReference type="ChEBI" id="CHEBI:456215"/>
    </ligand>
</feature>
<dbReference type="AlphaFoldDB" id="A0A2U8I2M6"/>
<keyword evidence="2 5" id="KW-0545">Nucleotide biosynthesis</keyword>
<comment type="domain">
    <text evidence="5">Consists of three domains, a large central CORE domain and two small peripheral domains, NMPbind and LID, which undergo movements during catalysis. The LID domain closes over the site of phosphoryl transfer upon ATP binding. Assembling and dissambling the active center during each catalytic cycle provides an effective means to prevent ATP hydrolysis.</text>
</comment>
<comment type="catalytic activity">
    <reaction evidence="5 7">
        <text>AMP + ATP = 2 ADP</text>
        <dbReference type="Rhea" id="RHEA:12973"/>
        <dbReference type="ChEBI" id="CHEBI:30616"/>
        <dbReference type="ChEBI" id="CHEBI:456215"/>
        <dbReference type="ChEBI" id="CHEBI:456216"/>
        <dbReference type="EC" id="2.7.4.3"/>
    </reaction>
</comment>
<evidence type="ECO:0000256" key="4">
    <source>
        <dbReference type="ARBA" id="ARBA00022777"/>
    </source>
</evidence>
<evidence type="ECO:0000256" key="3">
    <source>
        <dbReference type="ARBA" id="ARBA00022741"/>
    </source>
</evidence>
<proteinExistence type="inferred from homology"/>
<evidence type="ECO:0000256" key="6">
    <source>
        <dbReference type="RuleBase" id="RU003330"/>
    </source>
</evidence>
<dbReference type="FunFam" id="3.40.50.300:FF:000106">
    <property type="entry name" value="Adenylate kinase mitochondrial"/>
    <property type="match status" value="1"/>
</dbReference>
<organism evidence="9 10">
    <name type="scientific">Candidatus Fukatsuia symbiotica</name>
    <dbReference type="NCBI Taxonomy" id="1878942"/>
    <lineage>
        <taxon>Bacteria</taxon>
        <taxon>Pseudomonadati</taxon>
        <taxon>Pseudomonadota</taxon>
        <taxon>Gammaproteobacteria</taxon>
        <taxon>Enterobacterales</taxon>
        <taxon>Yersiniaceae</taxon>
        <taxon>Candidatus Fukatsuia</taxon>
    </lineage>
</organism>
<feature type="binding site" evidence="5">
    <location>
        <begin position="85"/>
        <end position="88"/>
    </location>
    <ligand>
        <name>AMP</name>
        <dbReference type="ChEBI" id="CHEBI:456215"/>
    </ligand>
</feature>
<sequence length="228" mass="25582">MRIILLGAPGAGKGTQAQFIMKEYGIAQISTGDMLRAAVRTASELGLQAKKIMDEGKLVTDKLVIALVEERIKQDDCRDGFLLDGFPRTLPQADAMKAAGIKIDYVLEFAVPDKIIIERIAGRRVHAASGRIYHIKFNPPKIKDRDDITGEQLSIRKDDQEETVRKRLIEYHQQTEPLLSYYRQEANEGNTHYFKLDGNREVSEISAELATILGESCDDFLSVLSKCK</sequence>
<comment type="similarity">
    <text evidence="5 6">Belongs to the adenylate kinase family.</text>
</comment>
<feature type="binding site" evidence="5">
    <location>
        <begin position="10"/>
        <end position="15"/>
    </location>
    <ligand>
        <name>ATP</name>
        <dbReference type="ChEBI" id="CHEBI:30616"/>
    </ligand>
</feature>
<feature type="binding site" evidence="5">
    <location>
        <position position="156"/>
    </location>
    <ligand>
        <name>AMP</name>
        <dbReference type="ChEBI" id="CHEBI:456215"/>
    </ligand>
</feature>
<dbReference type="EMBL" id="CP021659">
    <property type="protein sequence ID" value="AWK13367.1"/>
    <property type="molecule type" value="Genomic_DNA"/>
</dbReference>
<feature type="region of interest" description="LID" evidence="5">
    <location>
        <begin position="122"/>
        <end position="159"/>
    </location>
</feature>
<dbReference type="PRINTS" id="PR00094">
    <property type="entry name" value="ADENYLTKNASE"/>
</dbReference>
<comment type="function">
    <text evidence="5">Catalyzes the reversible transfer of the terminal phosphate group between ATP and AMP. Plays an important role in cellular energy homeostasis and in adenine nucleotide metabolism.</text>
</comment>
<evidence type="ECO:0000313" key="10">
    <source>
        <dbReference type="Proteomes" id="UP000261875"/>
    </source>
</evidence>
<keyword evidence="4 5" id="KW-0418">Kinase</keyword>
<dbReference type="GO" id="GO:0044209">
    <property type="term" value="P:AMP salvage"/>
    <property type="evidence" value="ECO:0007669"/>
    <property type="project" value="UniProtKB-UniRule"/>
</dbReference>
<feature type="binding site" evidence="5">
    <location>
        <position position="167"/>
    </location>
    <ligand>
        <name>AMP</name>
        <dbReference type="ChEBI" id="CHEBI:456215"/>
    </ligand>
</feature>
<dbReference type="CDD" id="cd01428">
    <property type="entry name" value="ADK"/>
    <property type="match status" value="1"/>
</dbReference>
<dbReference type="GO" id="GO:0005737">
    <property type="term" value="C:cytoplasm"/>
    <property type="evidence" value="ECO:0007669"/>
    <property type="project" value="UniProtKB-SubCell"/>
</dbReference>
<feature type="region of interest" description="NMP" evidence="5">
    <location>
        <begin position="30"/>
        <end position="59"/>
    </location>
</feature>
<dbReference type="NCBIfam" id="NF001379">
    <property type="entry name" value="PRK00279.1-1"/>
    <property type="match status" value="1"/>
</dbReference>
<keyword evidence="5 7" id="KW-0067">ATP-binding</keyword>
<evidence type="ECO:0000256" key="1">
    <source>
        <dbReference type="ARBA" id="ARBA00022679"/>
    </source>
</evidence>
<feature type="binding site" evidence="5">
    <location>
        <position position="200"/>
    </location>
    <ligand>
        <name>ATP</name>
        <dbReference type="ChEBI" id="CHEBI:30616"/>
    </ligand>
</feature>
<protein>
    <recommendedName>
        <fullName evidence="5 7">Adenylate kinase</fullName>
        <shortName evidence="5">AK</shortName>
        <ecNumber evidence="5 7">2.7.4.3</ecNumber>
    </recommendedName>
    <alternativeName>
        <fullName evidence="5">ATP-AMP transphosphorylase</fullName>
    </alternativeName>
    <alternativeName>
        <fullName evidence="5">ATP:AMP phosphotransferase</fullName>
    </alternativeName>
    <alternativeName>
        <fullName evidence="5">Adenylate monophosphate kinase</fullName>
    </alternativeName>
</protein>
<dbReference type="InterPro" id="IPR027417">
    <property type="entry name" value="P-loop_NTPase"/>
</dbReference>
<dbReference type="PROSITE" id="PS00113">
    <property type="entry name" value="ADENYLATE_KINASE"/>
    <property type="match status" value="1"/>
</dbReference>
<dbReference type="KEGG" id="fsm:CCS41_00855"/>
<evidence type="ECO:0000313" key="9">
    <source>
        <dbReference type="EMBL" id="AWK13367.1"/>
    </source>
</evidence>
<comment type="subcellular location">
    <subcellularLocation>
        <location evidence="5 7">Cytoplasm</location>
    </subcellularLocation>
</comment>
<dbReference type="Pfam" id="PF05191">
    <property type="entry name" value="ADK_lid"/>
    <property type="match status" value="1"/>
</dbReference>
<feature type="binding site" evidence="5">
    <location>
        <position position="123"/>
    </location>
    <ligand>
        <name>ATP</name>
        <dbReference type="ChEBI" id="CHEBI:30616"/>
    </ligand>
</feature>
<dbReference type="HAMAP" id="MF_00235">
    <property type="entry name" value="Adenylate_kinase_Adk"/>
    <property type="match status" value="1"/>
</dbReference>
<dbReference type="InterPro" id="IPR006259">
    <property type="entry name" value="Adenyl_kin_sub"/>
</dbReference>
<evidence type="ECO:0000256" key="2">
    <source>
        <dbReference type="ARBA" id="ARBA00022727"/>
    </source>
</evidence>
<dbReference type="InterPro" id="IPR007862">
    <property type="entry name" value="Adenylate_kinase_lid-dom"/>
</dbReference>
<dbReference type="InterPro" id="IPR000850">
    <property type="entry name" value="Adenylat/UMP-CMP_kin"/>
</dbReference>
<keyword evidence="10" id="KW-1185">Reference proteome</keyword>
<name>A0A2U8I2M6_9GAMM</name>
<dbReference type="OrthoDB" id="9805030at2"/>
<feature type="domain" description="Adenylate kinase active site lid" evidence="8">
    <location>
        <begin position="123"/>
        <end position="158"/>
    </location>
</feature>